<dbReference type="Pfam" id="PF01204">
    <property type="entry name" value="Trehalase"/>
    <property type="match status" value="1"/>
</dbReference>
<dbReference type="Gene3D" id="1.50.10.10">
    <property type="match status" value="1"/>
</dbReference>
<evidence type="ECO:0000256" key="5">
    <source>
        <dbReference type="SAM" id="SignalP"/>
    </source>
</evidence>
<dbReference type="AlphaFoldDB" id="A0A0D0D072"/>
<dbReference type="Proteomes" id="UP000054538">
    <property type="component" value="Unassembled WGS sequence"/>
</dbReference>
<evidence type="ECO:0000313" key="7">
    <source>
        <dbReference type="Proteomes" id="UP000054538"/>
    </source>
</evidence>
<sequence length="177" mass="18579">MLPTLKLAAFVGLVHTAFTAPPETSTAPAASGVPTVTISTSVPSPTAPLTATLPSQAALPPVQPWCIGQIFCAGSLLQTVNLAQVYSDAKTIVDKPTSKSSQQVLADFAAFNLSTVTEGDIVNFMENDFLGEGLELEGAALPEFNSNPSFLNNVTDPLLKAFAQTVHGYWTQLARTT</sequence>
<keyword evidence="7" id="KW-1185">Reference proteome</keyword>
<dbReference type="GO" id="GO:0005993">
    <property type="term" value="P:trehalose catabolic process"/>
    <property type="evidence" value="ECO:0007669"/>
    <property type="project" value="TreeGrafter"/>
</dbReference>
<dbReference type="PANTHER" id="PTHR23403:SF1">
    <property type="entry name" value="TREHALASE"/>
    <property type="match status" value="1"/>
</dbReference>
<keyword evidence="5" id="KW-0732">Signal</keyword>
<dbReference type="InterPro" id="IPR008928">
    <property type="entry name" value="6-hairpin_glycosidase_sf"/>
</dbReference>
<dbReference type="SUPFAM" id="SSF48208">
    <property type="entry name" value="Six-hairpin glycosidases"/>
    <property type="match status" value="1"/>
</dbReference>
<evidence type="ECO:0000256" key="4">
    <source>
        <dbReference type="ARBA" id="ARBA00031637"/>
    </source>
</evidence>
<evidence type="ECO:0000256" key="1">
    <source>
        <dbReference type="ARBA" id="ARBA00005615"/>
    </source>
</evidence>
<dbReference type="InterPro" id="IPR012341">
    <property type="entry name" value="6hp_glycosidase-like_sf"/>
</dbReference>
<evidence type="ECO:0000256" key="2">
    <source>
        <dbReference type="ARBA" id="ARBA00012757"/>
    </source>
</evidence>
<feature type="non-terminal residue" evidence="6">
    <location>
        <position position="177"/>
    </location>
</feature>
<gene>
    <name evidence="6" type="ORF">PAXRUDRAFT_608678</name>
</gene>
<proteinExistence type="inferred from homology"/>
<evidence type="ECO:0000256" key="3">
    <source>
        <dbReference type="ARBA" id="ARBA00030473"/>
    </source>
</evidence>
<dbReference type="InterPro" id="IPR001661">
    <property type="entry name" value="Glyco_hydro_37"/>
</dbReference>
<dbReference type="PANTHER" id="PTHR23403">
    <property type="entry name" value="TREHALASE"/>
    <property type="match status" value="1"/>
</dbReference>
<dbReference type="HOGENOM" id="CLU_1521399_0_0_1"/>
<feature type="signal peptide" evidence="5">
    <location>
        <begin position="1"/>
        <end position="19"/>
    </location>
</feature>
<dbReference type="GO" id="GO:0004555">
    <property type="term" value="F:alpha,alpha-trehalase activity"/>
    <property type="evidence" value="ECO:0007669"/>
    <property type="project" value="UniProtKB-EC"/>
</dbReference>
<dbReference type="STRING" id="930991.A0A0D0D072"/>
<name>A0A0D0D072_9AGAM</name>
<dbReference type="InParanoid" id="A0A0D0D072"/>
<dbReference type="EC" id="3.2.1.28" evidence="2"/>
<comment type="similarity">
    <text evidence="1">Belongs to the glycosyl hydrolase 37 family.</text>
</comment>
<protein>
    <recommendedName>
        <fullName evidence="2">alpha,alpha-trehalase</fullName>
        <ecNumber evidence="2">3.2.1.28</ecNumber>
    </recommendedName>
    <alternativeName>
        <fullName evidence="3">Alpha,alpha-trehalase</fullName>
    </alternativeName>
    <alternativeName>
        <fullName evidence="4">Alpha,alpha-trehalose glucohydrolase</fullName>
    </alternativeName>
</protein>
<reference evidence="7" key="2">
    <citation type="submission" date="2015-01" db="EMBL/GenBank/DDBJ databases">
        <title>Evolutionary Origins and Diversification of the Mycorrhizal Mutualists.</title>
        <authorList>
            <consortium name="DOE Joint Genome Institute"/>
            <consortium name="Mycorrhizal Genomics Consortium"/>
            <person name="Kohler A."/>
            <person name="Kuo A."/>
            <person name="Nagy L.G."/>
            <person name="Floudas D."/>
            <person name="Copeland A."/>
            <person name="Barry K.W."/>
            <person name="Cichocki N."/>
            <person name="Veneault-Fourrey C."/>
            <person name="LaButti K."/>
            <person name="Lindquist E.A."/>
            <person name="Lipzen A."/>
            <person name="Lundell T."/>
            <person name="Morin E."/>
            <person name="Murat C."/>
            <person name="Riley R."/>
            <person name="Ohm R."/>
            <person name="Sun H."/>
            <person name="Tunlid A."/>
            <person name="Henrissat B."/>
            <person name="Grigoriev I.V."/>
            <person name="Hibbett D.S."/>
            <person name="Martin F."/>
        </authorList>
    </citation>
    <scope>NUCLEOTIDE SEQUENCE [LARGE SCALE GENOMIC DNA]</scope>
    <source>
        <strain evidence="7">Ve08.2h10</strain>
    </source>
</reference>
<feature type="chain" id="PRO_5002220623" description="alpha,alpha-trehalase" evidence="5">
    <location>
        <begin position="20"/>
        <end position="177"/>
    </location>
</feature>
<keyword evidence="6" id="KW-0378">Hydrolase</keyword>
<dbReference type="EMBL" id="KN829992">
    <property type="protein sequence ID" value="KIK73214.1"/>
    <property type="molecule type" value="Genomic_DNA"/>
</dbReference>
<organism evidence="6 7">
    <name type="scientific">Paxillus rubicundulus Ve08.2h10</name>
    <dbReference type="NCBI Taxonomy" id="930991"/>
    <lineage>
        <taxon>Eukaryota</taxon>
        <taxon>Fungi</taxon>
        <taxon>Dikarya</taxon>
        <taxon>Basidiomycota</taxon>
        <taxon>Agaricomycotina</taxon>
        <taxon>Agaricomycetes</taxon>
        <taxon>Agaricomycetidae</taxon>
        <taxon>Boletales</taxon>
        <taxon>Paxilineae</taxon>
        <taxon>Paxillaceae</taxon>
        <taxon>Paxillus</taxon>
    </lineage>
</organism>
<dbReference type="OrthoDB" id="2691478at2759"/>
<accession>A0A0D0D072</accession>
<evidence type="ECO:0000313" key="6">
    <source>
        <dbReference type="EMBL" id="KIK73214.1"/>
    </source>
</evidence>
<reference evidence="6 7" key="1">
    <citation type="submission" date="2014-04" db="EMBL/GenBank/DDBJ databases">
        <authorList>
            <consortium name="DOE Joint Genome Institute"/>
            <person name="Kuo A."/>
            <person name="Kohler A."/>
            <person name="Jargeat P."/>
            <person name="Nagy L.G."/>
            <person name="Floudas D."/>
            <person name="Copeland A."/>
            <person name="Barry K.W."/>
            <person name="Cichocki N."/>
            <person name="Veneault-Fourrey C."/>
            <person name="LaButti K."/>
            <person name="Lindquist E.A."/>
            <person name="Lipzen A."/>
            <person name="Lundell T."/>
            <person name="Morin E."/>
            <person name="Murat C."/>
            <person name="Sun H."/>
            <person name="Tunlid A."/>
            <person name="Henrissat B."/>
            <person name="Grigoriev I.V."/>
            <person name="Hibbett D.S."/>
            <person name="Martin F."/>
            <person name="Nordberg H.P."/>
            <person name="Cantor M.N."/>
            <person name="Hua S.X."/>
        </authorList>
    </citation>
    <scope>NUCLEOTIDE SEQUENCE [LARGE SCALE GENOMIC DNA]</scope>
    <source>
        <strain evidence="6 7">Ve08.2h10</strain>
    </source>
</reference>